<reference evidence="6" key="1">
    <citation type="submission" date="2013-12" db="EMBL/GenBank/DDBJ databases">
        <authorList>
            <person name="Aslett M."/>
        </authorList>
    </citation>
    <scope>NUCLEOTIDE SEQUENCE [LARGE SCALE GENOMIC DNA]</scope>
    <source>
        <strain evidence="6">Lindley</strain>
    </source>
</reference>
<proteinExistence type="predicted"/>
<dbReference type="InterPro" id="IPR001296">
    <property type="entry name" value="Glyco_trans_1"/>
</dbReference>
<evidence type="ECO:0000259" key="4">
    <source>
        <dbReference type="Pfam" id="PF00534"/>
    </source>
</evidence>
<evidence type="ECO:0000259" key="5">
    <source>
        <dbReference type="Pfam" id="PF13439"/>
    </source>
</evidence>
<keyword evidence="6" id="KW-1185">Reference proteome</keyword>
<reference evidence="7" key="3">
    <citation type="submission" date="2016-06" db="UniProtKB">
        <authorList>
            <consortium name="WormBaseParasite"/>
        </authorList>
    </citation>
    <scope>IDENTIFICATION</scope>
</reference>
<reference evidence="6" key="2">
    <citation type="submission" date="2014-05" db="EMBL/GenBank/DDBJ databases">
        <title>The genome and life-stage specific transcriptomes of Globodera pallida elucidate key aspects of plant parasitism by a cyst nematode.</title>
        <authorList>
            <person name="Cotton J.A."/>
            <person name="Lilley C.J."/>
            <person name="Jones L.M."/>
            <person name="Kikuchi T."/>
            <person name="Reid A.J."/>
            <person name="Thorpe P."/>
            <person name="Tsai I.J."/>
            <person name="Beasley H."/>
            <person name="Blok V."/>
            <person name="Cock P.J.A."/>
            <person name="Van den Akker S.E."/>
            <person name="Holroyd N."/>
            <person name="Hunt M."/>
            <person name="Mantelin S."/>
            <person name="Naghra H."/>
            <person name="Pain A."/>
            <person name="Palomares-Rius J.E."/>
            <person name="Zarowiecki M."/>
            <person name="Berriman M."/>
            <person name="Jones J.T."/>
            <person name="Urwin P.E."/>
        </authorList>
    </citation>
    <scope>NUCLEOTIDE SEQUENCE [LARGE SCALE GENOMIC DNA]</scope>
    <source>
        <strain evidence="6">Lindley</strain>
    </source>
</reference>
<protein>
    <submittedName>
        <fullName evidence="7">Glycos_transf_1 domain-containing protein</fullName>
    </submittedName>
</protein>
<sequence length="978" mass="110632">MTSWPAVLLLLLIGCHGTNSAPVEEKNAPNSALLPIKLNEIPRLAPLLLKRSGAVSSPDSDSMFSSPSNSSFSFSSRSPVSESDDLSPQTPIKKSGFAGMIKPLRIAIIAPLHQSVPPKPGKYSDKSKELISPKHELDKEADRTAQIVNELVEGLVARGHQVTLFASPDSNTSAQLVTDATYGAFRGKRVMPGMFNHAYRWMFEQVRRRADKFDVLHFHTFEHLPHIDDFMGKTVTTLYDQPAGGTVADLNPLAELFPNAPIVVRRDLEKVVSKHWKNVIGTVNEEAEDGTDLTSQYEKIYEKLLAEQFKVDINAQQKVQKANKKTLCAKSIAGSKLKILMVSSPIFDALPPKKAGGTEKMIYVLTESMVKLGHDVTLLATVGTETSAKLFEIPFKTNPWACQDNWALCQLPVVYSQEMVKRHAHEYDILQFHDTTNFIEFRQFINHAVHTRHMPVDDTVFFKLGAFRGKRVMPGIFNHAYRWMFEQVRRRADKFDVLHFHTFEHLPHIDDFMGKTVTTLYDQPAGGTVADLNPLAELFPNAPIVVRRDLEKAVSKHWKNVIGTVNEEAEDGTDLTSQYEKIYEKLLADQFKVDINAQQKVQKANKQALCAKSIAGSKLKILMVSSPIFDALPPKKAGGTEKMIYVLTESMVKLGHDVTLLATIGTETSAKLFEIPFKTNPWACQDNWALCQLPVVYSQEMVKRHAHEYDILQFHDTTNFIEFRHFINHAVHTRHMPVDDTVFFKLFSHIPHISISKEQQKLTPIVLDLNWVGSVHNGINLDEFKFNKTPNRAEPYLAWMGRMVPDKGVDVAIKFAIESNMKLKIAAQIVDDHKKWWEKRILPLIEKKHSKLIEFVGEVGPEQRNEFLGNATAFLFTPKWDEPFGLSMIEAMATGTPVIAIQRGAVGEIVNQQNGVTFDYEDNQMIFDFIDTKKLIKKVSTLNRAKIRQTVEDHWSLEQMSKNYVKVYRNVLSKNCLN</sequence>
<keyword evidence="1" id="KW-0808">Transferase</keyword>
<name>A0A183C6C2_GLOPA</name>
<keyword evidence="1" id="KW-0328">Glycosyltransferase</keyword>
<evidence type="ECO:0000256" key="1">
    <source>
        <dbReference type="ARBA" id="ARBA00022676"/>
    </source>
</evidence>
<feature type="domain" description="Glycosyl transferase family 1" evidence="4">
    <location>
        <begin position="783"/>
        <end position="926"/>
    </location>
</feature>
<dbReference type="WBParaSite" id="GPLIN_000841700">
    <property type="protein sequence ID" value="GPLIN_000841700"/>
    <property type="gene ID" value="GPLIN_000841700"/>
</dbReference>
<dbReference type="CDD" id="cd03802">
    <property type="entry name" value="GT4_AviGT4-like"/>
    <property type="match status" value="1"/>
</dbReference>
<evidence type="ECO:0000256" key="2">
    <source>
        <dbReference type="SAM" id="MobiDB-lite"/>
    </source>
</evidence>
<feature type="signal peptide" evidence="3">
    <location>
        <begin position="1"/>
        <end position="20"/>
    </location>
</feature>
<dbReference type="Pfam" id="PF00534">
    <property type="entry name" value="Glycos_transf_1"/>
    <property type="match status" value="1"/>
</dbReference>
<evidence type="ECO:0000313" key="6">
    <source>
        <dbReference type="Proteomes" id="UP000050741"/>
    </source>
</evidence>
<dbReference type="SUPFAM" id="SSF53756">
    <property type="entry name" value="UDP-Glycosyltransferase/glycogen phosphorylase"/>
    <property type="match status" value="2"/>
</dbReference>
<feature type="compositionally biased region" description="Low complexity" evidence="2">
    <location>
        <begin position="56"/>
        <end position="81"/>
    </location>
</feature>
<evidence type="ECO:0000313" key="7">
    <source>
        <dbReference type="WBParaSite" id="GPLIN_000841700"/>
    </source>
</evidence>
<feature type="region of interest" description="Disordered" evidence="2">
    <location>
        <begin position="56"/>
        <end position="93"/>
    </location>
</feature>
<feature type="domain" description="Glycosyltransferase subfamily 4-like N-terminal" evidence="5">
    <location>
        <begin position="147"/>
        <end position="221"/>
    </location>
</feature>
<feature type="chain" id="PRO_5008147127" evidence="3">
    <location>
        <begin position="21"/>
        <end position="978"/>
    </location>
</feature>
<keyword evidence="3" id="KW-0732">Signal</keyword>
<evidence type="ECO:0000256" key="3">
    <source>
        <dbReference type="SAM" id="SignalP"/>
    </source>
</evidence>
<dbReference type="InterPro" id="IPR028098">
    <property type="entry name" value="Glyco_trans_4-like_N"/>
</dbReference>
<dbReference type="PANTHER" id="PTHR12526">
    <property type="entry name" value="GLYCOSYLTRANSFERASE"/>
    <property type="match status" value="1"/>
</dbReference>
<dbReference type="Pfam" id="PF13439">
    <property type="entry name" value="Glyco_transf_4"/>
    <property type="match status" value="1"/>
</dbReference>
<dbReference type="Proteomes" id="UP000050741">
    <property type="component" value="Unassembled WGS sequence"/>
</dbReference>
<dbReference type="Gene3D" id="3.40.50.2000">
    <property type="entry name" value="Glycogen Phosphorylase B"/>
    <property type="match status" value="4"/>
</dbReference>
<organism evidence="6 7">
    <name type="scientific">Globodera pallida</name>
    <name type="common">Potato cyst nematode worm</name>
    <name type="synonym">Heterodera pallida</name>
    <dbReference type="NCBI Taxonomy" id="36090"/>
    <lineage>
        <taxon>Eukaryota</taxon>
        <taxon>Metazoa</taxon>
        <taxon>Ecdysozoa</taxon>
        <taxon>Nematoda</taxon>
        <taxon>Chromadorea</taxon>
        <taxon>Rhabditida</taxon>
        <taxon>Tylenchina</taxon>
        <taxon>Tylenchomorpha</taxon>
        <taxon>Tylenchoidea</taxon>
        <taxon>Heteroderidae</taxon>
        <taxon>Heteroderinae</taxon>
        <taxon>Globodera</taxon>
    </lineage>
</organism>
<dbReference type="PANTHER" id="PTHR12526:SF595">
    <property type="entry name" value="BLL5217 PROTEIN"/>
    <property type="match status" value="1"/>
</dbReference>
<accession>A0A183C6C2</accession>
<dbReference type="GO" id="GO:0016757">
    <property type="term" value="F:glycosyltransferase activity"/>
    <property type="evidence" value="ECO:0007669"/>
    <property type="project" value="UniProtKB-KW"/>
</dbReference>
<dbReference type="AlphaFoldDB" id="A0A183C6C2"/>